<dbReference type="PROSITE" id="PS00027">
    <property type="entry name" value="HOMEOBOX_1"/>
    <property type="match status" value="1"/>
</dbReference>
<dbReference type="VEuPathDB" id="VectorBase:CQUJHB003948"/>
<keyword evidence="6 9" id="KW-0539">Nucleus</keyword>
<dbReference type="GO" id="GO:0005634">
    <property type="term" value="C:nucleus"/>
    <property type="evidence" value="ECO:0007669"/>
    <property type="project" value="UniProtKB-SubCell"/>
</dbReference>
<dbReference type="InterPro" id="IPR001827">
    <property type="entry name" value="Homeobox_Antennapedia_CS"/>
</dbReference>
<protein>
    <recommendedName>
        <fullName evidence="8">Homeotic protein antennapedia</fullName>
    </recommendedName>
</protein>
<evidence type="ECO:0000256" key="9">
    <source>
        <dbReference type="PROSITE-ProRule" id="PRU00108"/>
    </source>
</evidence>
<dbReference type="Pfam" id="PF00046">
    <property type="entry name" value="Homeodomain"/>
    <property type="match status" value="1"/>
</dbReference>
<evidence type="ECO:0000256" key="6">
    <source>
        <dbReference type="ARBA" id="ARBA00023242"/>
    </source>
</evidence>
<comment type="similarity">
    <text evidence="2 11">Belongs to the Antp homeobox family.</text>
</comment>
<feature type="DNA-binding region" description="Homeobox" evidence="9">
    <location>
        <begin position="281"/>
        <end position="340"/>
    </location>
</feature>
<keyword evidence="5 9" id="KW-0371">Homeobox</keyword>
<proteinExistence type="inferred from homology"/>
<dbReference type="OrthoDB" id="6159439at2759"/>
<evidence type="ECO:0000256" key="10">
    <source>
        <dbReference type="RuleBase" id="RU000682"/>
    </source>
</evidence>
<dbReference type="PANTHER" id="PTHR45659:SF22">
    <property type="entry name" value="HOMEOTIC PROTEIN ANTENNAPEDIA-RELATED"/>
    <property type="match status" value="1"/>
</dbReference>
<organism>
    <name type="scientific">Culex quinquefasciatus</name>
    <name type="common">Southern house mosquito</name>
    <name type="synonym">Culex pungens</name>
    <dbReference type="NCBI Taxonomy" id="7176"/>
    <lineage>
        <taxon>Eukaryota</taxon>
        <taxon>Metazoa</taxon>
        <taxon>Ecdysozoa</taxon>
        <taxon>Arthropoda</taxon>
        <taxon>Hexapoda</taxon>
        <taxon>Insecta</taxon>
        <taxon>Pterygota</taxon>
        <taxon>Neoptera</taxon>
        <taxon>Endopterygota</taxon>
        <taxon>Diptera</taxon>
        <taxon>Nematocera</taxon>
        <taxon>Culicoidea</taxon>
        <taxon>Culicidae</taxon>
        <taxon>Culicinae</taxon>
        <taxon>Culicini</taxon>
        <taxon>Culex</taxon>
        <taxon>Culex</taxon>
    </lineage>
</organism>
<evidence type="ECO:0000256" key="1">
    <source>
        <dbReference type="ARBA" id="ARBA00004123"/>
    </source>
</evidence>
<gene>
    <name evidence="15" type="primary">6053351</name>
    <name evidence="14" type="ORF">CpipJ_CPIJ019078</name>
</gene>
<dbReference type="FunFam" id="1.10.10.60:FF:000017">
    <property type="entry name" value="Homeobox protein antennapedia"/>
    <property type="match status" value="1"/>
</dbReference>
<evidence type="ECO:0000256" key="2">
    <source>
        <dbReference type="ARBA" id="ARBA00009107"/>
    </source>
</evidence>
<feature type="domain" description="Homeobox" evidence="13">
    <location>
        <begin position="279"/>
        <end position="339"/>
    </location>
</feature>
<accession>B0XII3</accession>
<dbReference type="InterPro" id="IPR020479">
    <property type="entry name" value="HD_metazoa"/>
</dbReference>
<evidence type="ECO:0000256" key="3">
    <source>
        <dbReference type="ARBA" id="ARBA00022473"/>
    </source>
</evidence>
<dbReference type="HOGENOM" id="CLU_767813_0_0_1"/>
<dbReference type="SUPFAM" id="SSF46689">
    <property type="entry name" value="Homeodomain-like"/>
    <property type="match status" value="1"/>
</dbReference>
<evidence type="ECO:0000256" key="11">
    <source>
        <dbReference type="RuleBase" id="RU004442"/>
    </source>
</evidence>
<dbReference type="EnsemblMetazoa" id="CPIJ019078-RA">
    <property type="protein sequence ID" value="CPIJ019078-PA"/>
    <property type="gene ID" value="CPIJ019078"/>
</dbReference>
<dbReference type="VEuPathDB" id="VectorBase:CPIJ019078"/>
<dbReference type="InterPro" id="IPR001356">
    <property type="entry name" value="HD"/>
</dbReference>
<dbReference type="InterPro" id="IPR050296">
    <property type="entry name" value="Antp_homeobox"/>
</dbReference>
<dbReference type="GO" id="GO:0000122">
    <property type="term" value="P:negative regulation of transcription by RNA polymerase II"/>
    <property type="evidence" value="ECO:0007669"/>
    <property type="project" value="TreeGrafter"/>
</dbReference>
<comment type="subcellular location">
    <subcellularLocation>
        <location evidence="1 9 10">Nucleus</location>
    </subcellularLocation>
</comment>
<dbReference type="InParanoid" id="B0XII3"/>
<evidence type="ECO:0000313" key="16">
    <source>
        <dbReference type="Proteomes" id="UP000002320"/>
    </source>
</evidence>
<dbReference type="InterPro" id="IPR017970">
    <property type="entry name" value="Homeobox_CS"/>
</dbReference>
<feature type="region of interest" description="Disordered" evidence="12">
    <location>
        <begin position="206"/>
        <end position="271"/>
    </location>
</feature>
<dbReference type="KEGG" id="cqu:CpipJ_CPIJ019078"/>
<evidence type="ECO:0000256" key="8">
    <source>
        <dbReference type="ARBA" id="ARBA00074191"/>
    </source>
</evidence>
<dbReference type="OMA" id="HICLLMT"/>
<dbReference type="SMART" id="SM00389">
    <property type="entry name" value="HOX"/>
    <property type="match status" value="1"/>
</dbReference>
<dbReference type="PANTHER" id="PTHR45659">
    <property type="entry name" value="HOMEOBOX PROTEIN HOX"/>
    <property type="match status" value="1"/>
</dbReference>
<dbReference type="PRINTS" id="PR00025">
    <property type="entry name" value="ANTENNAPEDIA"/>
</dbReference>
<keyword evidence="16" id="KW-1185">Reference proteome</keyword>
<keyword evidence="3" id="KW-0217">Developmental protein</keyword>
<dbReference type="eggNOG" id="KOG0489">
    <property type="taxonomic scope" value="Eukaryota"/>
</dbReference>
<dbReference type="Gene3D" id="1.10.10.60">
    <property type="entry name" value="Homeodomain-like"/>
    <property type="match status" value="1"/>
</dbReference>
<dbReference type="GO" id="GO:0009952">
    <property type="term" value="P:anterior/posterior pattern specification"/>
    <property type="evidence" value="ECO:0007669"/>
    <property type="project" value="TreeGrafter"/>
</dbReference>
<dbReference type="GO" id="GO:0000981">
    <property type="term" value="F:DNA-binding transcription factor activity, RNA polymerase II-specific"/>
    <property type="evidence" value="ECO:0007669"/>
    <property type="project" value="InterPro"/>
</dbReference>
<name>B0XII3_CULQU</name>
<dbReference type="Proteomes" id="UP000002320">
    <property type="component" value="Unassembled WGS sequence"/>
</dbReference>
<reference evidence="15" key="2">
    <citation type="submission" date="2020-05" db="UniProtKB">
        <authorList>
            <consortium name="EnsemblMetazoa"/>
        </authorList>
    </citation>
    <scope>IDENTIFICATION</scope>
    <source>
        <strain evidence="15">JHB</strain>
    </source>
</reference>
<evidence type="ECO:0000313" key="15">
    <source>
        <dbReference type="EnsemblMetazoa" id="CPIJ019078-PA"/>
    </source>
</evidence>
<dbReference type="PROSITE" id="PS50071">
    <property type="entry name" value="HOMEOBOX_2"/>
    <property type="match status" value="1"/>
</dbReference>
<evidence type="ECO:0000259" key="13">
    <source>
        <dbReference type="PROSITE" id="PS50071"/>
    </source>
</evidence>
<dbReference type="CDD" id="cd00086">
    <property type="entry name" value="homeodomain"/>
    <property type="match status" value="1"/>
</dbReference>
<dbReference type="FunCoup" id="B0XII3">
    <property type="interactions" value="19"/>
</dbReference>
<feature type="compositionally biased region" description="Low complexity" evidence="12">
    <location>
        <begin position="240"/>
        <end position="271"/>
    </location>
</feature>
<dbReference type="AlphaFoldDB" id="B0XII3"/>
<dbReference type="GO" id="GO:0000978">
    <property type="term" value="F:RNA polymerase II cis-regulatory region sequence-specific DNA binding"/>
    <property type="evidence" value="ECO:0007669"/>
    <property type="project" value="TreeGrafter"/>
</dbReference>
<dbReference type="STRING" id="7176.B0XII3"/>
<dbReference type="EMBL" id="DS233311">
    <property type="protein sequence ID" value="EDS29287.1"/>
    <property type="molecule type" value="Genomic_DNA"/>
</dbReference>
<feature type="region of interest" description="Disordered" evidence="12">
    <location>
        <begin position="336"/>
        <end position="361"/>
    </location>
</feature>
<evidence type="ECO:0000313" key="14">
    <source>
        <dbReference type="EMBL" id="EDS29287.1"/>
    </source>
</evidence>
<keyword evidence="4 9" id="KW-0238">DNA-binding</keyword>
<dbReference type="PRINTS" id="PR00024">
    <property type="entry name" value="HOMEOBOX"/>
</dbReference>
<comment type="function">
    <text evidence="7">Sequence-specific transcription factor which is part of a developmental regulatory system that regulates segmental identity in the mesothorax. Provides cells with specific positional identities on the anterior-posterior axis.</text>
</comment>
<evidence type="ECO:0000256" key="4">
    <source>
        <dbReference type="ARBA" id="ARBA00023125"/>
    </source>
</evidence>
<dbReference type="PROSITE" id="PS00032">
    <property type="entry name" value="ANTENNAPEDIA"/>
    <property type="match status" value="1"/>
</dbReference>
<dbReference type="InterPro" id="IPR009057">
    <property type="entry name" value="Homeodomain-like_sf"/>
</dbReference>
<evidence type="ECO:0000256" key="12">
    <source>
        <dbReference type="SAM" id="MobiDB-lite"/>
    </source>
</evidence>
<dbReference type="InterPro" id="IPR017995">
    <property type="entry name" value="Homeobox_antennapedia"/>
</dbReference>
<sequence>MGCKLHLFALTGLKTSFTGSQRTANRGGVVLVSVAEEDDDARLNTHFSITLLCCSFMTVVVARPARFTPNEDLQAVRKYVGMFSLLESCWEALCGSVLATFVNPLVPSFPLQDDGIYTQKPSYKFSISIIIVVVQTNGNPLQQTQVPPQQQQQQQQPIVYASCKLQAAVGNGPNGLGTYGAENGSPPLEQMGHHMNTAQMTIPQHHMGHAQGQVHQNPQHMGMYTNTGGGPPGVVPQQPPNMMHQQPPQLHQGQQPPPNSQNSNSGLQSPLYPWMRSQFERKRGRQTYTRYQTLELEKEFHFNRYLTRRRRIEIAHALCLTERQIKIWFQNRRMKWKKENKTKGEPGSGDENDMTPPQSPA</sequence>
<reference evidence="14" key="1">
    <citation type="submission" date="2007-03" db="EMBL/GenBank/DDBJ databases">
        <title>Annotation of Culex pipiens quinquefasciatus.</title>
        <authorList>
            <consortium name="The Broad Institute Genome Sequencing Platform"/>
            <person name="Atkinson P.W."/>
            <person name="Hemingway J."/>
            <person name="Christensen B.M."/>
            <person name="Higgs S."/>
            <person name="Kodira C."/>
            <person name="Hannick L."/>
            <person name="Megy K."/>
            <person name="O'Leary S."/>
            <person name="Pearson M."/>
            <person name="Haas B.J."/>
            <person name="Mauceli E."/>
            <person name="Wortman J.R."/>
            <person name="Lee N.H."/>
            <person name="Guigo R."/>
            <person name="Stanke M."/>
            <person name="Alvarado L."/>
            <person name="Amedeo P."/>
            <person name="Antoine C.H."/>
            <person name="Arensburger P."/>
            <person name="Bidwell S.L."/>
            <person name="Crawford M."/>
            <person name="Camaro F."/>
            <person name="Devon K."/>
            <person name="Engels R."/>
            <person name="Hammond M."/>
            <person name="Howarth C."/>
            <person name="Koehrsen M."/>
            <person name="Lawson D."/>
            <person name="Montgomery P."/>
            <person name="Nene V."/>
            <person name="Nusbaum C."/>
            <person name="Puiu D."/>
            <person name="Romero-Severson J."/>
            <person name="Severson D.W."/>
            <person name="Shumway M."/>
            <person name="Sisk P."/>
            <person name="Stolte C."/>
            <person name="Zeng Q."/>
            <person name="Eisenstadt E."/>
            <person name="Fraser-Liggett C."/>
            <person name="Strausberg R."/>
            <person name="Galagan J."/>
            <person name="Birren B."/>
            <person name="Collins F.H."/>
        </authorList>
    </citation>
    <scope>NUCLEOTIDE SEQUENCE [LARGE SCALE GENOMIC DNA]</scope>
    <source>
        <strain evidence="14">JHB</strain>
    </source>
</reference>
<evidence type="ECO:0000256" key="7">
    <source>
        <dbReference type="ARBA" id="ARBA00059854"/>
    </source>
</evidence>
<evidence type="ECO:0000256" key="5">
    <source>
        <dbReference type="ARBA" id="ARBA00023155"/>
    </source>
</evidence>